<comment type="caution">
    <text evidence="5">The sequence shown here is derived from an EMBL/GenBank/DDBJ whole genome shotgun (WGS) entry which is preliminary data.</text>
</comment>
<dbReference type="Gene3D" id="3.30.70.270">
    <property type="match status" value="1"/>
</dbReference>
<dbReference type="InterPro" id="IPR000700">
    <property type="entry name" value="PAS-assoc_C"/>
</dbReference>
<dbReference type="Gene3D" id="3.30.450.40">
    <property type="match status" value="1"/>
</dbReference>
<evidence type="ECO:0000259" key="3">
    <source>
        <dbReference type="PROSITE" id="PS50883"/>
    </source>
</evidence>
<dbReference type="SUPFAM" id="SSF55073">
    <property type="entry name" value="Nucleotide cyclase"/>
    <property type="match status" value="1"/>
</dbReference>
<dbReference type="CDD" id="cd01949">
    <property type="entry name" value="GGDEF"/>
    <property type="match status" value="1"/>
</dbReference>
<dbReference type="InterPro" id="IPR013655">
    <property type="entry name" value="PAS_fold_3"/>
</dbReference>
<dbReference type="PROSITE" id="PS50113">
    <property type="entry name" value="PAC"/>
    <property type="match status" value="2"/>
</dbReference>
<dbReference type="InterPro" id="IPR035919">
    <property type="entry name" value="EAL_sf"/>
</dbReference>
<dbReference type="PROSITE" id="PS50887">
    <property type="entry name" value="GGDEF"/>
    <property type="match status" value="1"/>
</dbReference>
<dbReference type="SMART" id="SM00086">
    <property type="entry name" value="PAC"/>
    <property type="match status" value="2"/>
</dbReference>
<dbReference type="AlphaFoldDB" id="A0A7M2YUC7"/>
<dbReference type="Pfam" id="PF00563">
    <property type="entry name" value="EAL"/>
    <property type="match status" value="1"/>
</dbReference>
<dbReference type="PIRSF" id="PIRSF005925">
    <property type="entry name" value="Dos"/>
    <property type="match status" value="1"/>
</dbReference>
<feature type="domain" description="PAC" evidence="2">
    <location>
        <begin position="368"/>
        <end position="419"/>
    </location>
</feature>
<evidence type="ECO:0000313" key="6">
    <source>
        <dbReference type="Proteomes" id="UP000254134"/>
    </source>
</evidence>
<dbReference type="FunFam" id="3.20.20.450:FF:000001">
    <property type="entry name" value="Cyclic di-GMP phosphodiesterase yahA"/>
    <property type="match status" value="1"/>
</dbReference>
<dbReference type="Pfam" id="PF00990">
    <property type="entry name" value="GGDEF"/>
    <property type="match status" value="1"/>
</dbReference>
<dbReference type="Gene3D" id="3.30.450.20">
    <property type="entry name" value="PAS domain"/>
    <property type="match status" value="2"/>
</dbReference>
<dbReference type="InterPro" id="IPR001610">
    <property type="entry name" value="PAC"/>
</dbReference>
<dbReference type="Pfam" id="PF08447">
    <property type="entry name" value="PAS_3"/>
    <property type="match status" value="1"/>
</dbReference>
<dbReference type="PROSITE" id="PS50112">
    <property type="entry name" value="PAS"/>
    <property type="match status" value="2"/>
</dbReference>
<evidence type="ECO:0000259" key="1">
    <source>
        <dbReference type="PROSITE" id="PS50112"/>
    </source>
</evidence>
<dbReference type="SMART" id="SM00267">
    <property type="entry name" value="GGDEF"/>
    <property type="match status" value="1"/>
</dbReference>
<dbReference type="InterPro" id="IPR001633">
    <property type="entry name" value="EAL_dom"/>
</dbReference>
<evidence type="ECO:0000259" key="2">
    <source>
        <dbReference type="PROSITE" id="PS50113"/>
    </source>
</evidence>
<dbReference type="PANTHER" id="PTHR44757:SF2">
    <property type="entry name" value="BIOFILM ARCHITECTURE MAINTENANCE PROTEIN MBAA"/>
    <property type="match status" value="1"/>
</dbReference>
<organism evidence="5 6">
    <name type="scientific">Gaiella occulta</name>
    <dbReference type="NCBI Taxonomy" id="1002870"/>
    <lineage>
        <taxon>Bacteria</taxon>
        <taxon>Bacillati</taxon>
        <taxon>Actinomycetota</taxon>
        <taxon>Thermoleophilia</taxon>
        <taxon>Gaiellales</taxon>
        <taxon>Gaiellaceae</taxon>
        <taxon>Gaiella</taxon>
    </lineage>
</organism>
<name>A0A7M2YUC7_9ACTN</name>
<dbReference type="CDD" id="cd01948">
    <property type="entry name" value="EAL"/>
    <property type="match status" value="1"/>
</dbReference>
<dbReference type="InterPro" id="IPR029016">
    <property type="entry name" value="GAF-like_dom_sf"/>
</dbReference>
<dbReference type="InterPro" id="IPR000014">
    <property type="entry name" value="PAS"/>
</dbReference>
<proteinExistence type="predicted"/>
<dbReference type="SMART" id="SM00091">
    <property type="entry name" value="PAS"/>
    <property type="match status" value="2"/>
</dbReference>
<evidence type="ECO:0000259" key="4">
    <source>
        <dbReference type="PROSITE" id="PS50887"/>
    </source>
</evidence>
<dbReference type="CDD" id="cd00130">
    <property type="entry name" value="PAS"/>
    <property type="match status" value="2"/>
</dbReference>
<dbReference type="SUPFAM" id="SSF141868">
    <property type="entry name" value="EAL domain-like"/>
    <property type="match status" value="1"/>
</dbReference>
<gene>
    <name evidence="5" type="ORF">Gocc_2655</name>
</gene>
<feature type="domain" description="GGDEF" evidence="4">
    <location>
        <begin position="458"/>
        <end position="592"/>
    </location>
</feature>
<feature type="domain" description="PAS" evidence="1">
    <location>
        <begin position="294"/>
        <end position="364"/>
    </location>
</feature>
<dbReference type="Pfam" id="PF00989">
    <property type="entry name" value="PAS"/>
    <property type="match status" value="1"/>
</dbReference>
<accession>A0A7M2YUC7</accession>
<reference evidence="6" key="2">
    <citation type="journal article" date="2019" name="MicrobiologyOpen">
        <title>High-quality draft genome sequence of Gaiella occulta isolated from a 150 meter deep mineral water borehole and comparison with the genome sequences of other deep-branching lineages of the phylum Actinobacteria.</title>
        <authorList>
            <person name="Severino R."/>
            <person name="Froufe H.J.C."/>
            <person name="Barroso C."/>
            <person name="Albuquerque L."/>
            <person name="Lobo-da-Cunha A."/>
            <person name="da Costa M.S."/>
            <person name="Egas C."/>
        </authorList>
    </citation>
    <scope>NUCLEOTIDE SEQUENCE [LARGE SCALE GENOMIC DNA]</scope>
    <source>
        <strain evidence="6">F2-233</strain>
    </source>
</reference>
<dbReference type="SMART" id="SM00065">
    <property type="entry name" value="GAF"/>
    <property type="match status" value="1"/>
</dbReference>
<feature type="domain" description="PAS" evidence="1">
    <location>
        <begin position="1"/>
        <end position="61"/>
    </location>
</feature>
<dbReference type="InterPro" id="IPR029787">
    <property type="entry name" value="Nucleotide_cyclase"/>
</dbReference>
<dbReference type="InterPro" id="IPR013767">
    <property type="entry name" value="PAS_fold"/>
</dbReference>
<feature type="domain" description="EAL" evidence="3">
    <location>
        <begin position="600"/>
        <end position="853"/>
    </location>
</feature>
<dbReference type="SUPFAM" id="SSF55785">
    <property type="entry name" value="PYP-like sensor domain (PAS domain)"/>
    <property type="match status" value="2"/>
</dbReference>
<dbReference type="EMBL" id="QQZY01000007">
    <property type="protein sequence ID" value="RDI73742.1"/>
    <property type="molecule type" value="Genomic_DNA"/>
</dbReference>
<dbReference type="SUPFAM" id="SSF55781">
    <property type="entry name" value="GAF domain-like"/>
    <property type="match status" value="1"/>
</dbReference>
<dbReference type="PROSITE" id="PS50883">
    <property type="entry name" value="EAL"/>
    <property type="match status" value="1"/>
</dbReference>
<sequence length="864" mass="94453">MAEALIEQLPLIVYMDELSPNSSNSYTSPQTTAILGYTPEEWASDPDLFATILHPDDRARVLAEHAHAHATGETLRTDYRIVKRDGSEVWVHDEGVIVRDEHGAPVCLQGYMLDISERKLAEALAAGQARLLELVAKGTPLPEVLDAVTRFVEEQSSDVLASILLLDPDGLHLRHGAAPSLPDAYCAAIDGAAVGPSAGSCGTAAWRRARVDVSDIASDPLWSEYRDLALGHGLRACWSTPIFAADGALLGTFALYYREPRGCGERDLELVEIATLVAGIAIERARSEEEMRASEERYRDLFENACEPIATVTLDDVITDVNAAFERVLGYTRAELIGSNLHDYLTPAGRETSTRQRERKLAGDVAKTTFEQEFIAKGGRRVIFEVSSRIIEEGGRPIGVQGVCRDISARKLAEAEMRRLSDLNRHQALHDHLTGLPNRGCFRERIERAVAEGGGTGAELALLLIDLDRFKEINDALGHRYGDIILVELARRLESVVRRDDTVARLGNDEFGVLLPRLADPSTDLEQALARVLATLEQPFQVDALPLYVEVSIGVALSPAHGTDVELLLRRADIAMYAAKKAGLSHVLYAPHIDHHDSDSLMLLSELPRAVSQRELVLHYQPKVDIHTHELAGVEALVRWQHPTRGLIPPGEFIPLAEQTGIIQPLTRFVLDEALGQSKTWEGEGRHVNVAVNLSTRNLHEPTLPDEVAELLRKWDLPGERLTLEITESAIMSDPAQTAIVVEQLSALGIRISIDDFGVGYTSLAYLARLALGQVKIDRSFVAGMAGESGDAAIVRAIITLAHDLGLEVVAEGVETRSQWSDLALLGCDIIQGHSISRPLAARDLGRWLRRSGGNGSAQPCPAR</sequence>
<evidence type="ECO:0000313" key="5">
    <source>
        <dbReference type="EMBL" id="RDI73742.1"/>
    </source>
</evidence>
<dbReference type="NCBIfam" id="TIGR00229">
    <property type="entry name" value="sensory_box"/>
    <property type="match status" value="2"/>
</dbReference>
<dbReference type="NCBIfam" id="TIGR00254">
    <property type="entry name" value="GGDEF"/>
    <property type="match status" value="1"/>
</dbReference>
<dbReference type="Gene3D" id="3.20.20.450">
    <property type="entry name" value="EAL domain"/>
    <property type="match status" value="1"/>
</dbReference>
<dbReference type="GO" id="GO:0006355">
    <property type="term" value="P:regulation of DNA-templated transcription"/>
    <property type="evidence" value="ECO:0007669"/>
    <property type="project" value="InterPro"/>
</dbReference>
<keyword evidence="6" id="KW-1185">Reference proteome</keyword>
<dbReference type="InterPro" id="IPR052155">
    <property type="entry name" value="Biofilm_reg_signaling"/>
</dbReference>
<dbReference type="InterPro" id="IPR012226">
    <property type="entry name" value="Diguanyl_cyclase/Pdiesterase"/>
</dbReference>
<feature type="domain" description="PAC" evidence="2">
    <location>
        <begin position="75"/>
        <end position="127"/>
    </location>
</feature>
<dbReference type="Proteomes" id="UP000254134">
    <property type="component" value="Unassembled WGS sequence"/>
</dbReference>
<dbReference type="InterPro" id="IPR000160">
    <property type="entry name" value="GGDEF_dom"/>
</dbReference>
<dbReference type="InterPro" id="IPR043128">
    <property type="entry name" value="Rev_trsase/Diguanyl_cyclase"/>
</dbReference>
<dbReference type="PANTHER" id="PTHR44757">
    <property type="entry name" value="DIGUANYLATE CYCLASE DGCP"/>
    <property type="match status" value="1"/>
</dbReference>
<dbReference type="Pfam" id="PF13185">
    <property type="entry name" value="GAF_2"/>
    <property type="match status" value="1"/>
</dbReference>
<reference evidence="5 6" key="1">
    <citation type="submission" date="2018-07" db="EMBL/GenBank/DDBJ databases">
        <title>High-quality-draft genome sequence of Gaiella occulta.</title>
        <authorList>
            <person name="Severino R."/>
            <person name="Froufe H.J.C."/>
            <person name="Rainey F.A."/>
            <person name="Barroso C."/>
            <person name="Albuquerque L."/>
            <person name="Lobo-Da-Cunha A."/>
            <person name="Da Costa M.S."/>
            <person name="Egas C."/>
        </authorList>
    </citation>
    <scope>NUCLEOTIDE SEQUENCE [LARGE SCALE GENOMIC DNA]</scope>
    <source>
        <strain evidence="5 6">F2-233</strain>
    </source>
</reference>
<dbReference type="SMART" id="SM00052">
    <property type="entry name" value="EAL"/>
    <property type="match status" value="1"/>
</dbReference>
<protein>
    <submittedName>
        <fullName evidence="5">GGDEF: diguanylate cyclase (GGDEF domain-containing protein)</fullName>
    </submittedName>
</protein>
<dbReference type="InterPro" id="IPR035965">
    <property type="entry name" value="PAS-like_dom_sf"/>
</dbReference>
<dbReference type="InterPro" id="IPR003018">
    <property type="entry name" value="GAF"/>
</dbReference>